<dbReference type="Proteomes" id="UP000183832">
    <property type="component" value="Unassembled WGS sequence"/>
</dbReference>
<evidence type="ECO:0000313" key="2">
    <source>
        <dbReference type="Proteomes" id="UP000183832"/>
    </source>
</evidence>
<proteinExistence type="predicted"/>
<evidence type="ECO:0000313" key="1">
    <source>
        <dbReference type="EMBL" id="CRK94739.1"/>
    </source>
</evidence>
<name>A0A1J1I3G4_9DIPT</name>
<keyword evidence="2" id="KW-1185">Reference proteome</keyword>
<protein>
    <submittedName>
        <fullName evidence="1">CLUMA_CG008239, isoform A</fullName>
    </submittedName>
</protein>
<organism evidence="1 2">
    <name type="scientific">Clunio marinus</name>
    <dbReference type="NCBI Taxonomy" id="568069"/>
    <lineage>
        <taxon>Eukaryota</taxon>
        <taxon>Metazoa</taxon>
        <taxon>Ecdysozoa</taxon>
        <taxon>Arthropoda</taxon>
        <taxon>Hexapoda</taxon>
        <taxon>Insecta</taxon>
        <taxon>Pterygota</taxon>
        <taxon>Neoptera</taxon>
        <taxon>Endopterygota</taxon>
        <taxon>Diptera</taxon>
        <taxon>Nematocera</taxon>
        <taxon>Chironomoidea</taxon>
        <taxon>Chironomidae</taxon>
        <taxon>Clunio</taxon>
    </lineage>
</organism>
<sequence>MYKFQFERTKENPFYSNEISELSFNGKKMFSVSSAFADVTFLITLEKILHQAAAAIATVVTDCQSAVLQCLVGLFIHW</sequence>
<reference evidence="1 2" key="1">
    <citation type="submission" date="2015-04" db="EMBL/GenBank/DDBJ databases">
        <authorList>
            <person name="Syromyatnikov M.Y."/>
            <person name="Popov V.N."/>
        </authorList>
    </citation>
    <scope>NUCLEOTIDE SEQUENCE [LARGE SCALE GENOMIC DNA]</scope>
</reference>
<dbReference type="EMBL" id="CVRI01000040">
    <property type="protein sequence ID" value="CRK94739.1"/>
    <property type="molecule type" value="Genomic_DNA"/>
</dbReference>
<dbReference type="AlphaFoldDB" id="A0A1J1I3G4"/>
<accession>A0A1J1I3G4</accession>
<gene>
    <name evidence="1" type="ORF">CLUMA_CG008239</name>
</gene>